<organism evidence="1 2">
    <name type="scientific">Trichonephila clavipes</name>
    <name type="common">Golden silk orbweaver</name>
    <name type="synonym">Nephila clavipes</name>
    <dbReference type="NCBI Taxonomy" id="2585209"/>
    <lineage>
        <taxon>Eukaryota</taxon>
        <taxon>Metazoa</taxon>
        <taxon>Ecdysozoa</taxon>
        <taxon>Arthropoda</taxon>
        <taxon>Chelicerata</taxon>
        <taxon>Arachnida</taxon>
        <taxon>Araneae</taxon>
        <taxon>Araneomorphae</taxon>
        <taxon>Entelegynae</taxon>
        <taxon>Araneoidea</taxon>
        <taxon>Nephilidae</taxon>
        <taxon>Trichonephila</taxon>
    </lineage>
</organism>
<keyword evidence="2" id="KW-1185">Reference proteome</keyword>
<dbReference type="Proteomes" id="UP000887159">
    <property type="component" value="Unassembled WGS sequence"/>
</dbReference>
<proteinExistence type="predicted"/>
<evidence type="ECO:0000313" key="2">
    <source>
        <dbReference type="Proteomes" id="UP000887159"/>
    </source>
</evidence>
<name>A0A8X6S3Y5_TRICX</name>
<reference evidence="1" key="1">
    <citation type="submission" date="2020-08" db="EMBL/GenBank/DDBJ databases">
        <title>Multicomponent nature underlies the extraordinary mechanical properties of spider dragline silk.</title>
        <authorList>
            <person name="Kono N."/>
            <person name="Nakamura H."/>
            <person name="Mori M."/>
            <person name="Yoshida Y."/>
            <person name="Ohtoshi R."/>
            <person name="Malay A.D."/>
            <person name="Moran D.A.P."/>
            <person name="Tomita M."/>
            <person name="Numata K."/>
            <person name="Arakawa K."/>
        </authorList>
    </citation>
    <scope>NUCLEOTIDE SEQUENCE</scope>
</reference>
<protein>
    <submittedName>
        <fullName evidence="1">Uncharacterized protein</fullName>
    </submittedName>
</protein>
<dbReference type="EMBL" id="BMAU01021244">
    <property type="protein sequence ID" value="GFY04348.1"/>
    <property type="molecule type" value="Genomic_DNA"/>
</dbReference>
<gene>
    <name evidence="1" type="ORF">TNCV_4414361</name>
</gene>
<evidence type="ECO:0000313" key="1">
    <source>
        <dbReference type="EMBL" id="GFY04348.1"/>
    </source>
</evidence>
<comment type="caution">
    <text evidence="1">The sequence shown here is derived from an EMBL/GenBank/DDBJ whole genome shotgun (WGS) entry which is preliminary data.</text>
</comment>
<dbReference type="AlphaFoldDB" id="A0A8X6S3Y5"/>
<sequence length="107" mass="11415">MSSLEGESLPLLGTELTAKSSFVGSYDVNEEAGNASDIILESAIHSSGQGGGSRGKKEKSTGVFKRCHKFSMELRTGQLPGPGQQFNALCTKTLVRKFYCGQNPAEE</sequence>
<accession>A0A8X6S3Y5</accession>